<evidence type="ECO:0000313" key="3">
    <source>
        <dbReference type="EMBL" id="MDT0635217.1"/>
    </source>
</evidence>
<protein>
    <submittedName>
        <fullName evidence="3">Uncharacterized protein</fullName>
    </submittedName>
</protein>
<evidence type="ECO:0000313" key="4">
    <source>
        <dbReference type="Proteomes" id="UP001251857"/>
    </source>
</evidence>
<evidence type="ECO:0000256" key="1">
    <source>
        <dbReference type="SAM" id="MobiDB-lite"/>
    </source>
</evidence>
<name>A0ABU3C0Y0_9GAMM</name>
<gene>
    <name evidence="3" type="ORF">RM532_09650</name>
</gene>
<sequence>MMRTIPIAVLALAVLALPAGAQEPAPDQARDDAAETEAANDADNGEPADRSRSASPQDFRPSERIGADEAVAFPADI</sequence>
<comment type="caution">
    <text evidence="3">The sequence shown here is derived from an EMBL/GenBank/DDBJ whole genome shotgun (WGS) entry which is preliminary data.</text>
</comment>
<dbReference type="Proteomes" id="UP001251857">
    <property type="component" value="Unassembled WGS sequence"/>
</dbReference>
<feature type="region of interest" description="Disordered" evidence="1">
    <location>
        <begin position="22"/>
        <end position="77"/>
    </location>
</feature>
<accession>A0ABU3C0Y0</accession>
<keyword evidence="4" id="KW-1185">Reference proteome</keyword>
<dbReference type="RefSeq" id="WP_311653114.1">
    <property type="nucleotide sequence ID" value="NZ_JAVRIB010000009.1"/>
</dbReference>
<feature type="chain" id="PRO_5047336904" evidence="2">
    <location>
        <begin position="22"/>
        <end position="77"/>
    </location>
</feature>
<keyword evidence="2" id="KW-0732">Signal</keyword>
<reference evidence="3 4" key="1">
    <citation type="submission" date="2023-09" db="EMBL/GenBank/DDBJ databases">
        <authorList>
            <person name="Rey-Velasco X."/>
        </authorList>
    </citation>
    <scope>NUCLEOTIDE SEQUENCE [LARGE SCALE GENOMIC DNA]</scope>
    <source>
        <strain evidence="3 4">W335</strain>
    </source>
</reference>
<dbReference type="EMBL" id="JAVRIB010000009">
    <property type="protein sequence ID" value="MDT0635217.1"/>
    <property type="molecule type" value="Genomic_DNA"/>
</dbReference>
<evidence type="ECO:0000256" key="2">
    <source>
        <dbReference type="SAM" id="SignalP"/>
    </source>
</evidence>
<feature type="signal peptide" evidence="2">
    <location>
        <begin position="1"/>
        <end position="21"/>
    </location>
</feature>
<feature type="compositionally biased region" description="Acidic residues" evidence="1">
    <location>
        <begin position="34"/>
        <end position="46"/>
    </location>
</feature>
<proteinExistence type="predicted"/>
<organism evidence="3 4">
    <name type="scientific">Spectribacter hydrogenoxidans</name>
    <dbReference type="NCBI Taxonomy" id="3075608"/>
    <lineage>
        <taxon>Bacteria</taxon>
        <taxon>Pseudomonadati</taxon>
        <taxon>Pseudomonadota</taxon>
        <taxon>Gammaproteobacteria</taxon>
        <taxon>Salinisphaerales</taxon>
        <taxon>Salinisphaeraceae</taxon>
        <taxon>Spectribacter</taxon>
    </lineage>
</organism>